<dbReference type="EMBL" id="CM056741">
    <property type="protein sequence ID" value="KAJ8685283.1"/>
    <property type="molecule type" value="Genomic_DNA"/>
</dbReference>
<sequence>MPHIGMAVAEAYRQMCHGTPYASWANVMVPPPSMEGWTFPLIWNLPMLPPAFSSAQIHEIRDSSTETDARARASNSNDGARAHDALGIPRDQRDFAGRRGEKPEDCINADCTGIVVVEDDGKAHLKEVVRETTA</sequence>
<keyword evidence="2" id="KW-1185">Reference proteome</keyword>
<evidence type="ECO:0000313" key="1">
    <source>
        <dbReference type="EMBL" id="KAJ8685283.1"/>
    </source>
</evidence>
<comment type="caution">
    <text evidence="1">The sequence shown here is derived from an EMBL/GenBank/DDBJ whole genome shotgun (WGS) entry which is preliminary data.</text>
</comment>
<dbReference type="Proteomes" id="UP001239111">
    <property type="component" value="Chromosome 1"/>
</dbReference>
<gene>
    <name evidence="1" type="ORF">QAD02_021076</name>
</gene>
<reference evidence="1" key="1">
    <citation type="submission" date="2023-04" db="EMBL/GenBank/DDBJ databases">
        <title>A chromosome-level genome assembly of the parasitoid wasp Eretmocerus hayati.</title>
        <authorList>
            <person name="Zhong Y."/>
            <person name="Liu S."/>
            <person name="Liu Y."/>
        </authorList>
    </citation>
    <scope>NUCLEOTIDE SEQUENCE</scope>
    <source>
        <strain evidence="1">ZJU_SS_LIU_2023</strain>
    </source>
</reference>
<protein>
    <submittedName>
        <fullName evidence="1">Uncharacterized protein</fullName>
    </submittedName>
</protein>
<proteinExistence type="predicted"/>
<name>A0ACC2PP95_9HYME</name>
<organism evidence="1 2">
    <name type="scientific">Eretmocerus hayati</name>
    <dbReference type="NCBI Taxonomy" id="131215"/>
    <lineage>
        <taxon>Eukaryota</taxon>
        <taxon>Metazoa</taxon>
        <taxon>Ecdysozoa</taxon>
        <taxon>Arthropoda</taxon>
        <taxon>Hexapoda</taxon>
        <taxon>Insecta</taxon>
        <taxon>Pterygota</taxon>
        <taxon>Neoptera</taxon>
        <taxon>Endopterygota</taxon>
        <taxon>Hymenoptera</taxon>
        <taxon>Apocrita</taxon>
        <taxon>Proctotrupomorpha</taxon>
        <taxon>Chalcidoidea</taxon>
        <taxon>Aphelinidae</taxon>
        <taxon>Aphelininae</taxon>
        <taxon>Eretmocerus</taxon>
    </lineage>
</organism>
<accession>A0ACC2PP95</accession>
<evidence type="ECO:0000313" key="2">
    <source>
        <dbReference type="Proteomes" id="UP001239111"/>
    </source>
</evidence>